<keyword evidence="2" id="KW-1185">Reference proteome</keyword>
<sequence length="67" mass="8159">MLDYVLIYSLEKGKKINIRYKKDNKVTLRDIKVLNIKNDDIKAYCYLRHEIRNFKKDNILSAIMYNF</sequence>
<protein>
    <recommendedName>
        <fullName evidence="3">WYL domain-containing protein</fullName>
    </recommendedName>
</protein>
<evidence type="ECO:0008006" key="3">
    <source>
        <dbReference type="Google" id="ProtNLM"/>
    </source>
</evidence>
<evidence type="ECO:0000313" key="1">
    <source>
        <dbReference type="EMBL" id="QGU95673.1"/>
    </source>
</evidence>
<dbReference type="Proteomes" id="UP000422764">
    <property type="component" value="Chromosome"/>
</dbReference>
<name>A0A6I6ETJ3_9CLOT</name>
<proteinExistence type="predicted"/>
<reference evidence="1 2" key="1">
    <citation type="submission" date="2019-12" db="EMBL/GenBank/DDBJ databases">
        <title>Genome sequenceing of Clostridium bovifaecis.</title>
        <authorList>
            <person name="Yao Y."/>
        </authorList>
    </citation>
    <scope>NUCLEOTIDE SEQUENCE [LARGE SCALE GENOMIC DNA]</scope>
    <source>
        <strain evidence="1 2">BXX</strain>
    </source>
</reference>
<dbReference type="EMBL" id="CP046522">
    <property type="protein sequence ID" value="QGU95673.1"/>
    <property type="molecule type" value="Genomic_DNA"/>
</dbReference>
<evidence type="ECO:0000313" key="2">
    <source>
        <dbReference type="Proteomes" id="UP000422764"/>
    </source>
</evidence>
<accession>A0A6I6ETJ3</accession>
<gene>
    <name evidence="1" type="ORF">GOM49_11755</name>
</gene>
<organism evidence="1 2">
    <name type="scientific">Clostridium bovifaecis</name>
    <dbReference type="NCBI Taxonomy" id="2184719"/>
    <lineage>
        <taxon>Bacteria</taxon>
        <taxon>Bacillati</taxon>
        <taxon>Bacillota</taxon>
        <taxon>Clostridia</taxon>
        <taxon>Eubacteriales</taxon>
        <taxon>Clostridiaceae</taxon>
        <taxon>Clostridium</taxon>
    </lineage>
</organism>
<dbReference type="AlphaFoldDB" id="A0A6I6ETJ3"/>